<evidence type="ECO:0000259" key="3">
    <source>
        <dbReference type="SMART" id="SM00458"/>
    </source>
</evidence>
<dbReference type="SMART" id="SM00458">
    <property type="entry name" value="RICIN"/>
    <property type="match status" value="2"/>
</dbReference>
<keyword evidence="2" id="KW-0732">Signal</keyword>
<dbReference type="PROSITE" id="PS50231">
    <property type="entry name" value="RICIN_B_LECTIN"/>
    <property type="match status" value="2"/>
</dbReference>
<evidence type="ECO:0000313" key="4">
    <source>
        <dbReference type="EMBL" id="TWF91552.1"/>
    </source>
</evidence>
<dbReference type="SUPFAM" id="SSF49313">
    <property type="entry name" value="Cadherin-like"/>
    <property type="match status" value="1"/>
</dbReference>
<dbReference type="AlphaFoldDB" id="A0A561TWS2"/>
<keyword evidence="5" id="KW-1185">Reference proteome</keyword>
<dbReference type="SUPFAM" id="SSF50370">
    <property type="entry name" value="Ricin B-like lectins"/>
    <property type="match status" value="2"/>
</dbReference>
<feature type="domain" description="Ricin B lectin" evidence="3">
    <location>
        <begin position="692"/>
        <end position="823"/>
    </location>
</feature>
<feature type="signal peptide" evidence="2">
    <location>
        <begin position="1"/>
        <end position="32"/>
    </location>
</feature>
<protein>
    <submittedName>
        <fullName evidence="4">Ricin-type beta-trefoil lectin protein</fullName>
    </submittedName>
</protein>
<dbReference type="InterPro" id="IPR013783">
    <property type="entry name" value="Ig-like_fold"/>
</dbReference>
<keyword evidence="4" id="KW-0430">Lectin</keyword>
<dbReference type="Gene3D" id="2.60.40.10">
    <property type="entry name" value="Immunoglobulins"/>
    <property type="match status" value="1"/>
</dbReference>
<evidence type="ECO:0000313" key="5">
    <source>
        <dbReference type="Proteomes" id="UP000317940"/>
    </source>
</evidence>
<dbReference type="GO" id="GO:0016020">
    <property type="term" value="C:membrane"/>
    <property type="evidence" value="ECO:0007669"/>
    <property type="project" value="InterPro"/>
</dbReference>
<dbReference type="RefSeq" id="WP_145909123.1">
    <property type="nucleotide sequence ID" value="NZ_BAAAMZ010000010.1"/>
</dbReference>
<dbReference type="GO" id="GO:0005509">
    <property type="term" value="F:calcium ion binding"/>
    <property type="evidence" value="ECO:0007669"/>
    <property type="project" value="InterPro"/>
</dbReference>
<dbReference type="GO" id="GO:0005975">
    <property type="term" value="P:carbohydrate metabolic process"/>
    <property type="evidence" value="ECO:0007669"/>
    <property type="project" value="UniProtKB-ARBA"/>
</dbReference>
<dbReference type="CDD" id="cd00161">
    <property type="entry name" value="beta-trefoil_Ricin-like"/>
    <property type="match status" value="2"/>
</dbReference>
<dbReference type="Proteomes" id="UP000317940">
    <property type="component" value="Unassembled WGS sequence"/>
</dbReference>
<dbReference type="InterPro" id="IPR000772">
    <property type="entry name" value="Ricin_B_lectin"/>
</dbReference>
<feature type="region of interest" description="Disordered" evidence="1">
    <location>
        <begin position="564"/>
        <end position="585"/>
    </location>
</feature>
<organism evidence="4 5">
    <name type="scientific">Kitasatospora viridis</name>
    <dbReference type="NCBI Taxonomy" id="281105"/>
    <lineage>
        <taxon>Bacteria</taxon>
        <taxon>Bacillati</taxon>
        <taxon>Actinomycetota</taxon>
        <taxon>Actinomycetes</taxon>
        <taxon>Kitasatosporales</taxon>
        <taxon>Streptomycetaceae</taxon>
        <taxon>Kitasatospora</taxon>
    </lineage>
</organism>
<dbReference type="InterPro" id="IPR035992">
    <property type="entry name" value="Ricin_B-like_lectins"/>
</dbReference>
<dbReference type="GO" id="GO:0030246">
    <property type="term" value="F:carbohydrate binding"/>
    <property type="evidence" value="ECO:0007669"/>
    <property type="project" value="UniProtKB-KW"/>
</dbReference>
<proteinExistence type="predicted"/>
<name>A0A561TWS2_9ACTN</name>
<dbReference type="EMBL" id="VIWT01000002">
    <property type="protein sequence ID" value="TWF91552.1"/>
    <property type="molecule type" value="Genomic_DNA"/>
</dbReference>
<evidence type="ECO:0000256" key="1">
    <source>
        <dbReference type="SAM" id="MobiDB-lite"/>
    </source>
</evidence>
<dbReference type="OrthoDB" id="9135253at2"/>
<dbReference type="Gene3D" id="2.80.10.50">
    <property type="match status" value="2"/>
</dbReference>
<feature type="compositionally biased region" description="Polar residues" evidence="1">
    <location>
        <begin position="569"/>
        <end position="579"/>
    </location>
</feature>
<sequence>MSAPRTRLAGGILAGALATAGLGSATATPAAAAATAPTAPSYSVTVGATGSYAYPTDTPASAYIDKDGTFYFQQSVSLYGATQARNWSFYTGTDFDHATRSPISDAVNPANSSDRNNDTTWRCNNSPTGLEATAAPSGSGYSQVNFCDLVGTWVDPDTGDWYGLVHDEFTPQPFGDGLHYDSIDYAKSTDQGRTWTIEGHAITSPYSTTRGDTTAFPNQTYDYGDGDPRLFVDTASGYFYVYYGSRIIPKGGVGGSNGGLAHVARAPISGKMAAGTWQKWYDGAWTQPGIGGLESNMVPVGSGNTTGYTPVGSDYSPATTGTVDQQVAAGTLPAKSDLFIMNIAYDAYLGLYIGEPEVVSGTAPQRFYVTRDLATQQWTLAGDTGSYTSGSWYRWLVDSGNLTSSNIIAKSFRSYCSISCASSDGEYADITVDSSAPAPAPVDLTKSYRISSGEGRVLAQVSGGSATTSGAAATGSALESWSFQADGDGSYRVVNSATGQLLGVDATSTANRAWGTAPTVTAAAGGSAAAGQQWFVLPAPGGSVQLVNRYSGLVIGLSAASGGLAETTPPRSWTDTTGSTVGGGRTPAQQELTLTATGSAPESVLVTGPGDQTTATGTGTTVSLQLTGTDTAGKALSFSATGLPAGLAISSTGLITGTPSTAGSATVTVTASSGTATGSTTFHWTVGSVLTGSHVLLSGGNALDDANGSTAAGNPLITWSPNGGSNQSWQFVQQSGGSYELVNGRSGLCADVYGGSSSAGATLDQWTCTAGTNQLWNLTQLPTGAYSVTSVRSGLALTAPASTGSTVTQQAYTGSTAQQWTLG</sequence>
<comment type="caution">
    <text evidence="4">The sequence shown here is derived from an EMBL/GenBank/DDBJ whole genome shotgun (WGS) entry which is preliminary data.</text>
</comment>
<dbReference type="InterPro" id="IPR015919">
    <property type="entry name" value="Cadherin-like_sf"/>
</dbReference>
<reference evidence="4 5" key="1">
    <citation type="submission" date="2019-06" db="EMBL/GenBank/DDBJ databases">
        <title>Sequencing the genomes of 1000 actinobacteria strains.</title>
        <authorList>
            <person name="Klenk H.-P."/>
        </authorList>
    </citation>
    <scope>NUCLEOTIDE SEQUENCE [LARGE SCALE GENOMIC DNA]</scope>
    <source>
        <strain evidence="4 5">DSM 44826</strain>
    </source>
</reference>
<feature type="domain" description="Ricin B lectin" evidence="3">
    <location>
        <begin position="445"/>
        <end position="593"/>
    </location>
</feature>
<evidence type="ECO:0000256" key="2">
    <source>
        <dbReference type="SAM" id="SignalP"/>
    </source>
</evidence>
<gene>
    <name evidence="4" type="ORF">FHX73_12667</name>
</gene>
<accession>A0A561TWS2</accession>
<dbReference type="Pfam" id="PF14200">
    <property type="entry name" value="RicinB_lectin_2"/>
    <property type="match status" value="3"/>
</dbReference>
<feature type="chain" id="PRO_5022203573" evidence="2">
    <location>
        <begin position="33"/>
        <end position="823"/>
    </location>
</feature>